<name>A0ACC2LG26_PERAE</name>
<evidence type="ECO:0000313" key="2">
    <source>
        <dbReference type="Proteomes" id="UP001234297"/>
    </source>
</evidence>
<gene>
    <name evidence="1" type="ORF">MRB53_025778</name>
</gene>
<dbReference type="EMBL" id="CM056816">
    <property type="protein sequence ID" value="KAJ8632442.1"/>
    <property type="molecule type" value="Genomic_DNA"/>
</dbReference>
<accession>A0ACC2LG26</accession>
<keyword evidence="2" id="KW-1185">Reference proteome</keyword>
<sequence length="317" mass="34280">MYKACWNLPGKSGACTIADVVKAGNESIHDGVDVLSLSLGGMTPTYWIPKLDISLLRALAKGITVVCSAGNESSRLHSVDHIAPWIITVAASTWKSDIAAPGVNLLAAYIPLEGNLYQSFAFQSRISLVSPHVSGIVALLKVLHSNWSPAAIISALMTTASTSGPHGDPIFTIEDPQEVANRFHYGGRIMNLDRAMDPGLIYDMGKTYYVRYLCFTGFNIYLHSSVCSNKKPSLFNLNLPSITIPNLRGSMSVTRIVTNVGPADSTYIASIEHPLGVKVALKPQKLPFNVIVKKLTFTVALSSNHKTIGGYYFGRLI</sequence>
<reference evidence="1 2" key="1">
    <citation type="journal article" date="2022" name="Hortic Res">
        <title>A haplotype resolved chromosomal level avocado genome allows analysis of novel avocado genes.</title>
        <authorList>
            <person name="Nath O."/>
            <person name="Fletcher S.J."/>
            <person name="Hayward A."/>
            <person name="Shaw L.M."/>
            <person name="Masouleh A.K."/>
            <person name="Furtado A."/>
            <person name="Henry R.J."/>
            <person name="Mitter N."/>
        </authorList>
    </citation>
    <scope>NUCLEOTIDE SEQUENCE [LARGE SCALE GENOMIC DNA]</scope>
    <source>
        <strain evidence="2">cv. Hass</strain>
    </source>
</reference>
<proteinExistence type="predicted"/>
<protein>
    <submittedName>
        <fullName evidence="1">Uncharacterized protein</fullName>
    </submittedName>
</protein>
<dbReference type="Proteomes" id="UP001234297">
    <property type="component" value="Chromosome 8"/>
</dbReference>
<evidence type="ECO:0000313" key="1">
    <source>
        <dbReference type="EMBL" id="KAJ8632442.1"/>
    </source>
</evidence>
<organism evidence="1 2">
    <name type="scientific">Persea americana</name>
    <name type="common">Avocado</name>
    <dbReference type="NCBI Taxonomy" id="3435"/>
    <lineage>
        <taxon>Eukaryota</taxon>
        <taxon>Viridiplantae</taxon>
        <taxon>Streptophyta</taxon>
        <taxon>Embryophyta</taxon>
        <taxon>Tracheophyta</taxon>
        <taxon>Spermatophyta</taxon>
        <taxon>Magnoliopsida</taxon>
        <taxon>Magnoliidae</taxon>
        <taxon>Laurales</taxon>
        <taxon>Lauraceae</taxon>
        <taxon>Persea</taxon>
    </lineage>
</organism>
<comment type="caution">
    <text evidence="1">The sequence shown here is derived from an EMBL/GenBank/DDBJ whole genome shotgun (WGS) entry which is preliminary data.</text>
</comment>